<dbReference type="FunFam" id="2.60.120.200:FF:000114">
    <property type="entry name" value="Probable endo-1,3(4)-beta-glucanase NFIA_089530"/>
    <property type="match status" value="1"/>
</dbReference>
<accession>A0A5C3MSU8</accession>
<proteinExistence type="inferred from homology"/>
<evidence type="ECO:0000256" key="3">
    <source>
        <dbReference type="ARBA" id="ARBA00023295"/>
    </source>
</evidence>
<sequence length="334" mass="35773">MQHFSTALSFVFLLQGVMAGHPQINHVRHRGSRQPSSQLHPRAGTTFKLQDMYQGQSFFDGWDFFTGADPTHGNVDFVGKSEAMSSGMAYVQSDNTTVIAVDDKSTVAVGGNRKSVRIQSKKTYTKGLFIADFWSMPHGCGVWPAWWSVGPDWPAGGEIDVVEGVNLGQLNQMTLHTSDDCTLNTNTAFSGHTLGTQCASSGNDNAGCGIQDTNDNSYGHGFNQIAGGVFAHLWDDSGISVWHFARGSVPGDIAAQNPDPSSWGTPSASWATSSCNVGSHFYDHSLVIDTTICGDWAGAAYAASGCPKTCADAVADNSNFAHAKWNVNYIAVYQ</sequence>
<feature type="domain" description="GH16" evidence="5">
    <location>
        <begin position="45"/>
        <end position="305"/>
    </location>
</feature>
<keyword evidence="4" id="KW-0732">Signal</keyword>
<dbReference type="InterPro" id="IPR000757">
    <property type="entry name" value="Beta-glucanase-like"/>
</dbReference>
<reference evidence="6 7" key="1">
    <citation type="journal article" date="2019" name="Nat. Ecol. Evol.">
        <title>Megaphylogeny resolves global patterns of mushroom evolution.</title>
        <authorList>
            <person name="Varga T."/>
            <person name="Krizsan K."/>
            <person name="Foldi C."/>
            <person name="Dima B."/>
            <person name="Sanchez-Garcia M."/>
            <person name="Sanchez-Ramirez S."/>
            <person name="Szollosi G.J."/>
            <person name="Szarkandi J.G."/>
            <person name="Papp V."/>
            <person name="Albert L."/>
            <person name="Andreopoulos W."/>
            <person name="Angelini C."/>
            <person name="Antonin V."/>
            <person name="Barry K.W."/>
            <person name="Bougher N.L."/>
            <person name="Buchanan P."/>
            <person name="Buyck B."/>
            <person name="Bense V."/>
            <person name="Catcheside P."/>
            <person name="Chovatia M."/>
            <person name="Cooper J."/>
            <person name="Damon W."/>
            <person name="Desjardin D."/>
            <person name="Finy P."/>
            <person name="Geml J."/>
            <person name="Haridas S."/>
            <person name="Hughes K."/>
            <person name="Justo A."/>
            <person name="Karasinski D."/>
            <person name="Kautmanova I."/>
            <person name="Kiss B."/>
            <person name="Kocsube S."/>
            <person name="Kotiranta H."/>
            <person name="LaButti K.M."/>
            <person name="Lechner B.E."/>
            <person name="Liimatainen K."/>
            <person name="Lipzen A."/>
            <person name="Lukacs Z."/>
            <person name="Mihaltcheva S."/>
            <person name="Morgado L.N."/>
            <person name="Niskanen T."/>
            <person name="Noordeloos M.E."/>
            <person name="Ohm R.A."/>
            <person name="Ortiz-Santana B."/>
            <person name="Ovrebo C."/>
            <person name="Racz N."/>
            <person name="Riley R."/>
            <person name="Savchenko A."/>
            <person name="Shiryaev A."/>
            <person name="Soop K."/>
            <person name="Spirin V."/>
            <person name="Szebenyi C."/>
            <person name="Tomsovsky M."/>
            <person name="Tulloss R.E."/>
            <person name="Uehling J."/>
            <person name="Grigoriev I.V."/>
            <person name="Vagvolgyi C."/>
            <person name="Papp T."/>
            <person name="Martin F.M."/>
            <person name="Miettinen O."/>
            <person name="Hibbett D.S."/>
            <person name="Nagy L.G."/>
        </authorList>
    </citation>
    <scope>NUCLEOTIDE SEQUENCE [LARGE SCALE GENOMIC DNA]</scope>
    <source>
        <strain evidence="6 7">OMC1185</strain>
    </source>
</reference>
<dbReference type="PANTHER" id="PTHR10963:SF24">
    <property type="entry name" value="GLYCOSIDASE C21B10.07-RELATED"/>
    <property type="match status" value="1"/>
</dbReference>
<keyword evidence="2 6" id="KW-0378">Hydrolase</keyword>
<dbReference type="AlphaFoldDB" id="A0A5C3MSU8"/>
<dbReference type="OrthoDB" id="192832at2759"/>
<feature type="signal peptide" evidence="4">
    <location>
        <begin position="1"/>
        <end position="19"/>
    </location>
</feature>
<evidence type="ECO:0000256" key="2">
    <source>
        <dbReference type="ARBA" id="ARBA00022801"/>
    </source>
</evidence>
<dbReference type="Proteomes" id="UP000305948">
    <property type="component" value="Unassembled WGS sequence"/>
</dbReference>
<evidence type="ECO:0000256" key="1">
    <source>
        <dbReference type="ARBA" id="ARBA00006865"/>
    </source>
</evidence>
<organism evidence="6 7">
    <name type="scientific">Heliocybe sulcata</name>
    <dbReference type="NCBI Taxonomy" id="5364"/>
    <lineage>
        <taxon>Eukaryota</taxon>
        <taxon>Fungi</taxon>
        <taxon>Dikarya</taxon>
        <taxon>Basidiomycota</taxon>
        <taxon>Agaricomycotina</taxon>
        <taxon>Agaricomycetes</taxon>
        <taxon>Gloeophyllales</taxon>
        <taxon>Gloeophyllaceae</taxon>
        <taxon>Heliocybe</taxon>
    </lineage>
</organism>
<name>A0A5C3MSU8_9AGAM</name>
<dbReference type="InterPro" id="IPR050546">
    <property type="entry name" value="Glycosyl_Hydrlase_16"/>
</dbReference>
<gene>
    <name evidence="6" type="ORF">OE88DRAFT_1664457</name>
</gene>
<dbReference type="EMBL" id="ML213519">
    <property type="protein sequence ID" value="TFK48559.1"/>
    <property type="molecule type" value="Genomic_DNA"/>
</dbReference>
<dbReference type="SUPFAM" id="SSF49899">
    <property type="entry name" value="Concanavalin A-like lectins/glucanases"/>
    <property type="match status" value="1"/>
</dbReference>
<dbReference type="PROSITE" id="PS51762">
    <property type="entry name" value="GH16_2"/>
    <property type="match status" value="1"/>
</dbReference>
<dbReference type="GO" id="GO:0004553">
    <property type="term" value="F:hydrolase activity, hydrolyzing O-glycosyl compounds"/>
    <property type="evidence" value="ECO:0007669"/>
    <property type="project" value="InterPro"/>
</dbReference>
<dbReference type="CDD" id="cd02181">
    <property type="entry name" value="GH16_fungal_Lam16A_glucanase"/>
    <property type="match status" value="1"/>
</dbReference>
<evidence type="ECO:0000259" key="5">
    <source>
        <dbReference type="PROSITE" id="PS51762"/>
    </source>
</evidence>
<feature type="chain" id="PRO_5022880158" evidence="4">
    <location>
        <begin position="20"/>
        <end position="334"/>
    </location>
</feature>
<comment type="similarity">
    <text evidence="1">Belongs to the glycosyl hydrolase 16 family.</text>
</comment>
<evidence type="ECO:0000313" key="7">
    <source>
        <dbReference type="Proteomes" id="UP000305948"/>
    </source>
</evidence>
<dbReference type="PANTHER" id="PTHR10963">
    <property type="entry name" value="GLYCOSYL HYDROLASE-RELATED"/>
    <property type="match status" value="1"/>
</dbReference>
<dbReference type="Gene3D" id="2.60.120.200">
    <property type="match status" value="1"/>
</dbReference>
<dbReference type="GO" id="GO:0009251">
    <property type="term" value="P:glucan catabolic process"/>
    <property type="evidence" value="ECO:0007669"/>
    <property type="project" value="TreeGrafter"/>
</dbReference>
<dbReference type="Pfam" id="PF26113">
    <property type="entry name" value="GH16_XgeA"/>
    <property type="match status" value="1"/>
</dbReference>
<dbReference type="InterPro" id="IPR013320">
    <property type="entry name" value="ConA-like_dom_sf"/>
</dbReference>
<keyword evidence="3" id="KW-0326">Glycosidase</keyword>
<evidence type="ECO:0000256" key="4">
    <source>
        <dbReference type="SAM" id="SignalP"/>
    </source>
</evidence>
<evidence type="ECO:0000313" key="6">
    <source>
        <dbReference type="EMBL" id="TFK48559.1"/>
    </source>
</evidence>
<dbReference type="STRING" id="5364.A0A5C3MSU8"/>
<protein>
    <submittedName>
        <fullName evidence="6">Glycoside hydrolase family 16 protein</fullName>
    </submittedName>
</protein>
<keyword evidence="7" id="KW-1185">Reference proteome</keyword>